<evidence type="ECO:0000256" key="4">
    <source>
        <dbReference type="ARBA" id="ARBA00040131"/>
    </source>
</evidence>
<keyword evidence="3" id="KW-0833">Ubl conjugation pathway</keyword>
<evidence type="ECO:0000313" key="9">
    <source>
        <dbReference type="Proteomes" id="UP001172457"/>
    </source>
</evidence>
<reference evidence="8" key="1">
    <citation type="submission" date="2023-03" db="EMBL/GenBank/DDBJ databases">
        <title>Chromosome-scale reference genome and RAD-based genetic map of yellow starthistle (Centaurea solstitialis) reveal putative structural variation and QTLs associated with invader traits.</title>
        <authorList>
            <person name="Reatini B."/>
            <person name="Cang F.A."/>
            <person name="Jiang Q."/>
            <person name="Mckibben M.T.W."/>
            <person name="Barker M.S."/>
            <person name="Rieseberg L.H."/>
            <person name="Dlugosch K.M."/>
        </authorList>
    </citation>
    <scope>NUCLEOTIDE SEQUENCE</scope>
    <source>
        <strain evidence="8">CAN-66</strain>
        <tissue evidence="8">Leaf</tissue>
    </source>
</reference>
<dbReference type="SUPFAM" id="SSF48371">
    <property type="entry name" value="ARM repeat"/>
    <property type="match status" value="1"/>
</dbReference>
<proteinExistence type="inferred from homology"/>
<evidence type="ECO:0000259" key="7">
    <source>
        <dbReference type="Pfam" id="PF08623"/>
    </source>
</evidence>
<accession>A0AA38WD66</accession>
<feature type="compositionally biased region" description="Acidic residues" evidence="6">
    <location>
        <begin position="314"/>
        <end position="338"/>
    </location>
</feature>
<evidence type="ECO:0000256" key="1">
    <source>
        <dbReference type="ARBA" id="ARBA00007657"/>
    </source>
</evidence>
<sequence length="1226" mass="135525">MANSSIPGILEKMTGKDKDYRYMATSDLLNELNKEGFKLDNDLELRLSNIVLQQLDDAAGDVSGLAVKWFSCSLVKKIKMEQVLEMTDKLCDKLLNGKDQHRDIASIALKTIFSEVPTSSAAQSVLSSVSPKLIGGITNPAMKTDIKCECLDILCDILHKFGNLMTSDHEGLLGALLPQLSSNQASVRKKTVSCIASLASSLSDDLLAKATIEVVRLLQNKGTKPEMTRTNIQMIGALSRAVGYRFGPHLGDTVPILIQYCMNASENDEELREYSLQALESFLLRCPRDIFSYCNEILHLTLEYLSYDPNFTDNMEEDTDDEIHDDEEDDDSANEYTDDEDVSWKVRRAAAKCLAALIVSRPEMLSNLYNEACPKLIDRFKEREENVKMDVFNTFIELLRQTGNVTKGQIDIDKPSPRWSLKQEVPKVVKSINRQLREKSIKTKIGAFSVLKELVVVLPDCLADHIGSLIPGIEKALCEKSSTSNLKIEALIFTRLVLASHSPAVFHPYIKAISAPVLSAVGERYYKVTAEALRVCGELVRVVRPDIKVSGFDFKPYVHPIYNAIMSRLTNQDQDQEVKECAISCMGLVVSTFGDHLTTDLPACLPVLVDRMGNEITRLTAVKVCLDAFVKAFAVIAASPLHLDLSCVLEHVIVELTAFLRKANRALRQATLGTLNTLIVAYGDKIGSAAYEVIIVELSTLISDSDLHMTALALELCCTLMSDRRSGPSVGLTVRNKVLPQALALVKSSLLQGQALSALQNFFATLVYSANTSFDALLESLLSTAKPSQSGGIAKQALFSIAQCVAVLCLAAGDHKCSSTVKMLTEILKDDSSTNSAKQHLALLCLGEIGRRKDLSSHLHIENIVIESFQSPFEEIKSAASYALGNIAVGNLPKYLPFILNQIDNQQKKQYLLLHSLKEVIVRQSVDKAEFQDSSVEKILNLLFNHCESEEEGVRNVVAECLGKIALIKPSKLVPALKERTTSPAAFTRATVVVAVKYSIVERPEKIDSVLYPEISSFLMLIKDQDRHVRRAAVLALSIAGHNKPSLIKSLLPELLPLLYDQTVIKKELIRTVDLGPFKHTVDDGLELRKAAFECVDTLLDNCLDQLNPSSFIVPYLKSGLDDHYDVKMPCHLILSKLADKCPSAVLAVLDSLVDPLQKTVNFKPKQDAVKQEVDRNEDMIRSALRAVASLNRISGGDCSHKFKNLMAEIAKSQPLWEKYCSIRNE</sequence>
<dbReference type="Pfam" id="PF08623">
    <property type="entry name" value="TIP120"/>
    <property type="match status" value="1"/>
</dbReference>
<dbReference type="FunFam" id="1.25.10.10:FF:000242">
    <property type="entry name" value="Cullin-associated NEDD8-dissociated protein 1"/>
    <property type="match status" value="1"/>
</dbReference>
<evidence type="ECO:0000256" key="5">
    <source>
        <dbReference type="ARBA" id="ARBA00042178"/>
    </source>
</evidence>
<organism evidence="8 9">
    <name type="scientific">Centaurea solstitialis</name>
    <name type="common">yellow star-thistle</name>
    <dbReference type="NCBI Taxonomy" id="347529"/>
    <lineage>
        <taxon>Eukaryota</taxon>
        <taxon>Viridiplantae</taxon>
        <taxon>Streptophyta</taxon>
        <taxon>Embryophyta</taxon>
        <taxon>Tracheophyta</taxon>
        <taxon>Spermatophyta</taxon>
        <taxon>Magnoliopsida</taxon>
        <taxon>eudicotyledons</taxon>
        <taxon>Gunneridae</taxon>
        <taxon>Pentapetalae</taxon>
        <taxon>asterids</taxon>
        <taxon>campanulids</taxon>
        <taxon>Asterales</taxon>
        <taxon>Asteraceae</taxon>
        <taxon>Carduoideae</taxon>
        <taxon>Cardueae</taxon>
        <taxon>Centaureinae</taxon>
        <taxon>Centaurea</taxon>
    </lineage>
</organism>
<dbReference type="EMBL" id="JARYMX010000003">
    <property type="protein sequence ID" value="KAJ9557062.1"/>
    <property type="molecule type" value="Genomic_DNA"/>
</dbReference>
<keyword evidence="2" id="KW-0677">Repeat</keyword>
<dbReference type="Proteomes" id="UP001172457">
    <property type="component" value="Chromosome 3"/>
</dbReference>
<evidence type="ECO:0000256" key="3">
    <source>
        <dbReference type="ARBA" id="ARBA00022786"/>
    </source>
</evidence>
<dbReference type="AlphaFoldDB" id="A0AA38WD66"/>
<dbReference type="Gene3D" id="1.25.10.10">
    <property type="entry name" value="Leucine-rich Repeat Variant"/>
    <property type="match status" value="1"/>
</dbReference>
<dbReference type="InterPro" id="IPR013932">
    <property type="entry name" value="TATA-bd_TIP120"/>
</dbReference>
<dbReference type="GO" id="GO:0010265">
    <property type="term" value="P:SCF complex assembly"/>
    <property type="evidence" value="ECO:0007669"/>
    <property type="project" value="InterPro"/>
</dbReference>
<dbReference type="Pfam" id="PF25782">
    <property type="entry name" value="TPR_CAND1"/>
    <property type="match status" value="1"/>
</dbReference>
<dbReference type="InterPro" id="IPR016024">
    <property type="entry name" value="ARM-type_fold"/>
</dbReference>
<dbReference type="PANTHER" id="PTHR12696">
    <property type="entry name" value="TIP120"/>
    <property type="match status" value="1"/>
</dbReference>
<name>A0AA38WD66_9ASTR</name>
<keyword evidence="9" id="KW-1185">Reference proteome</keyword>
<gene>
    <name evidence="8" type="ORF">OSB04_011676</name>
</gene>
<comment type="similarity">
    <text evidence="1">Belongs to the CAND family.</text>
</comment>
<dbReference type="InterPro" id="IPR011989">
    <property type="entry name" value="ARM-like"/>
</dbReference>
<feature type="domain" description="TATA-binding protein interacting (TIP20)" evidence="7">
    <location>
        <begin position="1047"/>
        <end position="1210"/>
    </location>
</feature>
<protein>
    <recommendedName>
        <fullName evidence="4">Cullin-associated NEDD8-dissociated protein 1</fullName>
    </recommendedName>
    <alternativeName>
        <fullName evidence="5">Cullin-associated and neddylation-dissociated protein 1</fullName>
    </alternativeName>
</protein>
<evidence type="ECO:0000256" key="6">
    <source>
        <dbReference type="SAM" id="MobiDB-lite"/>
    </source>
</evidence>
<dbReference type="InterPro" id="IPR039852">
    <property type="entry name" value="CAND1/CAND2"/>
</dbReference>
<feature type="region of interest" description="Disordered" evidence="6">
    <location>
        <begin position="313"/>
        <end position="338"/>
    </location>
</feature>
<evidence type="ECO:0000313" key="8">
    <source>
        <dbReference type="EMBL" id="KAJ9557062.1"/>
    </source>
</evidence>
<comment type="caution">
    <text evidence="8">The sequence shown here is derived from an EMBL/GenBank/DDBJ whole genome shotgun (WGS) entry which is preliminary data.</text>
</comment>
<evidence type="ECO:0000256" key="2">
    <source>
        <dbReference type="ARBA" id="ARBA00022737"/>
    </source>
</evidence>